<feature type="region of interest" description="Disordered" evidence="1">
    <location>
        <begin position="203"/>
        <end position="222"/>
    </location>
</feature>
<dbReference type="InterPro" id="IPR021454">
    <property type="entry name" value="DUF3105"/>
</dbReference>
<dbReference type="AlphaFoldDB" id="A0A8J4DM26"/>
<dbReference type="EMBL" id="BOOY01000043">
    <property type="protein sequence ID" value="GIJ06596.1"/>
    <property type="molecule type" value="Genomic_DNA"/>
</dbReference>
<keyword evidence="4" id="KW-1185">Reference proteome</keyword>
<feature type="transmembrane region" description="Helical" evidence="2">
    <location>
        <begin position="26"/>
        <end position="48"/>
    </location>
</feature>
<dbReference type="RefSeq" id="WP_203941762.1">
    <property type="nucleotide sequence ID" value="NZ_BOOY01000043.1"/>
</dbReference>
<dbReference type="Proteomes" id="UP000652013">
    <property type="component" value="Unassembled WGS sequence"/>
</dbReference>
<dbReference type="Pfam" id="PF11303">
    <property type="entry name" value="DUF3105"/>
    <property type="match status" value="1"/>
</dbReference>
<gene>
    <name evidence="3" type="ORF">Sya03_59480</name>
</gene>
<name>A0A8J4DM26_9ACTN</name>
<comment type="caution">
    <text evidence="3">The sequence shown here is derived from an EMBL/GenBank/DDBJ whole genome shotgun (WGS) entry which is preliminary data.</text>
</comment>
<organism evidence="3 4">
    <name type="scientific">Spirilliplanes yamanashiensis</name>
    <dbReference type="NCBI Taxonomy" id="42233"/>
    <lineage>
        <taxon>Bacteria</taxon>
        <taxon>Bacillati</taxon>
        <taxon>Actinomycetota</taxon>
        <taxon>Actinomycetes</taxon>
        <taxon>Micromonosporales</taxon>
        <taxon>Micromonosporaceae</taxon>
        <taxon>Spirilliplanes</taxon>
    </lineage>
</organism>
<evidence type="ECO:0000313" key="4">
    <source>
        <dbReference type="Proteomes" id="UP000652013"/>
    </source>
</evidence>
<keyword evidence="2" id="KW-0472">Membrane</keyword>
<reference evidence="3" key="1">
    <citation type="submission" date="2021-01" db="EMBL/GenBank/DDBJ databases">
        <title>Whole genome shotgun sequence of Spirilliplanes yamanashiensis NBRC 15828.</title>
        <authorList>
            <person name="Komaki H."/>
            <person name="Tamura T."/>
        </authorList>
    </citation>
    <scope>NUCLEOTIDE SEQUENCE</scope>
    <source>
        <strain evidence="3">NBRC 15828</strain>
    </source>
</reference>
<evidence type="ECO:0000256" key="2">
    <source>
        <dbReference type="SAM" id="Phobius"/>
    </source>
</evidence>
<keyword evidence="2" id="KW-1133">Transmembrane helix</keyword>
<keyword evidence="2" id="KW-0812">Transmembrane</keyword>
<proteinExistence type="predicted"/>
<evidence type="ECO:0000313" key="3">
    <source>
        <dbReference type="EMBL" id="GIJ06596.1"/>
    </source>
</evidence>
<accession>A0A8J4DM26</accession>
<sequence length="222" mass="23561">MAQSRGPKIGRRPKKKAVPVAAARPWGVIATVAAVAVLAVTIIGYAAFASWRGTRPWGDRLAEISGLTDYKAQKPAWLTQDHKEGPLDYAVKPSVGGDHNGAWQNCTGDVYPAPIAAENATHSLEHGAVWVTYRPGLPAEQVRQLEERVRGKDYTLMSPQENTPGPISLQAWGYQLVVDSASDERIDTFLSAARINAGPEVGAPCSRGITDTGTAPPPSAGG</sequence>
<evidence type="ECO:0000256" key="1">
    <source>
        <dbReference type="SAM" id="MobiDB-lite"/>
    </source>
</evidence>
<protein>
    <recommendedName>
        <fullName evidence="5">DUF3105 domain-containing protein</fullName>
    </recommendedName>
</protein>
<evidence type="ECO:0008006" key="5">
    <source>
        <dbReference type="Google" id="ProtNLM"/>
    </source>
</evidence>